<dbReference type="Pfam" id="PF09912">
    <property type="entry name" value="DUF2141"/>
    <property type="match status" value="1"/>
</dbReference>
<gene>
    <name evidence="1" type="ORF">H7F51_01095</name>
</gene>
<evidence type="ECO:0000313" key="2">
    <source>
        <dbReference type="Proteomes" id="UP000566813"/>
    </source>
</evidence>
<evidence type="ECO:0000313" key="1">
    <source>
        <dbReference type="EMBL" id="MBC2664107.1"/>
    </source>
</evidence>
<keyword evidence="2" id="KW-1185">Reference proteome</keyword>
<reference evidence="1 2" key="1">
    <citation type="submission" date="2020-08" db="EMBL/GenBank/DDBJ databases">
        <title>The genome sequence of type strain Novosphingobium flavum NBRC 111647.</title>
        <authorList>
            <person name="Liu Y."/>
        </authorList>
    </citation>
    <scope>NUCLEOTIDE SEQUENCE [LARGE SCALE GENOMIC DNA]</scope>
    <source>
        <strain evidence="1 2">NBRC 111647</strain>
    </source>
</reference>
<dbReference type="AlphaFoldDB" id="A0A7X1KK35"/>
<dbReference type="Proteomes" id="UP000566813">
    <property type="component" value="Unassembled WGS sequence"/>
</dbReference>
<sequence>MAWPARWAADLSAAPPSCAANAAGEGPSWCDAAWLDRQKVEIGGEKQRSASYVASGPQLGKAEGLCRPGEPGPALLVDVAGLKDHVGNVKLEVYPANDDDFLDDDDALVAEHKVFRRVEQPLPASGPATVCVRIPGPGAYSLVVLHDRNGDHKFNFTSEGIGFAGNPRIGLGLPSASEAAVVVTGSGLSRTAVVMNYRTGFLKFSPLARR</sequence>
<proteinExistence type="predicted"/>
<dbReference type="InterPro" id="IPR018673">
    <property type="entry name" value="DUF2141"/>
</dbReference>
<protein>
    <submittedName>
        <fullName evidence="1">DUF2141 domain-containing protein</fullName>
    </submittedName>
</protein>
<dbReference type="EMBL" id="JACLAW010000001">
    <property type="protein sequence ID" value="MBC2664107.1"/>
    <property type="molecule type" value="Genomic_DNA"/>
</dbReference>
<name>A0A7X1KK35_9SPHN</name>
<comment type="caution">
    <text evidence="1">The sequence shown here is derived from an EMBL/GenBank/DDBJ whole genome shotgun (WGS) entry which is preliminary data.</text>
</comment>
<accession>A0A7X1KK35</accession>
<organism evidence="1 2">
    <name type="scientific">Novosphingobium flavum</name>
    <dbReference type="NCBI Taxonomy" id="1778672"/>
    <lineage>
        <taxon>Bacteria</taxon>
        <taxon>Pseudomonadati</taxon>
        <taxon>Pseudomonadota</taxon>
        <taxon>Alphaproteobacteria</taxon>
        <taxon>Sphingomonadales</taxon>
        <taxon>Sphingomonadaceae</taxon>
        <taxon>Novosphingobium</taxon>
    </lineage>
</organism>